<sequence>MAIDNELPSVKPLSAFCTSSSSSTSSSLSPFLRQRRLIQVATNNSATFIQFPMNVRQSSSFIPICRPRTSYSSARLSSPSADTQSLSNQSKSSAQDPQSSTTSTDHKRGQSERRVNPILNNPLLNHRKEQPKYPLTKCSNESSRPSRPYLPSKPLKSTATTDTQISAIRESTVPPIVNQPEININLSDRLILLTDNKTRELHLQYVDENKYDYITRWLNTVRTATYSTENLHLESKRSMRRIVPS</sequence>
<comment type="caution">
    <text evidence="2">The sequence shown here is derived from an EMBL/GenBank/DDBJ whole genome shotgun (WGS) entry which is preliminary data.</text>
</comment>
<proteinExistence type="predicted"/>
<organism evidence="2 3">
    <name type="scientific">Rotaria magnacalcarata</name>
    <dbReference type="NCBI Taxonomy" id="392030"/>
    <lineage>
        <taxon>Eukaryota</taxon>
        <taxon>Metazoa</taxon>
        <taxon>Spiralia</taxon>
        <taxon>Gnathifera</taxon>
        <taxon>Rotifera</taxon>
        <taxon>Eurotatoria</taxon>
        <taxon>Bdelloidea</taxon>
        <taxon>Philodinida</taxon>
        <taxon>Philodinidae</taxon>
        <taxon>Rotaria</taxon>
    </lineage>
</organism>
<reference evidence="2" key="1">
    <citation type="submission" date="2021-02" db="EMBL/GenBank/DDBJ databases">
        <authorList>
            <person name="Nowell W R."/>
        </authorList>
    </citation>
    <scope>NUCLEOTIDE SEQUENCE</scope>
</reference>
<feature type="compositionally biased region" description="Basic and acidic residues" evidence="1">
    <location>
        <begin position="104"/>
        <end position="115"/>
    </location>
</feature>
<protein>
    <submittedName>
        <fullName evidence="2">Uncharacterized protein</fullName>
    </submittedName>
</protein>
<feature type="region of interest" description="Disordered" evidence="1">
    <location>
        <begin position="72"/>
        <end position="161"/>
    </location>
</feature>
<evidence type="ECO:0000256" key="1">
    <source>
        <dbReference type="SAM" id="MobiDB-lite"/>
    </source>
</evidence>
<dbReference type="EMBL" id="CAJNOW010004943">
    <property type="protein sequence ID" value="CAF1434715.1"/>
    <property type="molecule type" value="Genomic_DNA"/>
</dbReference>
<gene>
    <name evidence="2" type="ORF">KQP761_LOCUS11218</name>
</gene>
<accession>A0A815NL53</accession>
<name>A0A815NL53_9BILA</name>
<dbReference type="Proteomes" id="UP000663834">
    <property type="component" value="Unassembled WGS sequence"/>
</dbReference>
<evidence type="ECO:0000313" key="3">
    <source>
        <dbReference type="Proteomes" id="UP000663834"/>
    </source>
</evidence>
<evidence type="ECO:0000313" key="2">
    <source>
        <dbReference type="EMBL" id="CAF1434715.1"/>
    </source>
</evidence>
<feature type="compositionally biased region" description="Polar residues" evidence="1">
    <location>
        <begin position="81"/>
        <end position="103"/>
    </location>
</feature>
<dbReference type="AlphaFoldDB" id="A0A815NL53"/>
<dbReference type="OrthoDB" id="10057573at2759"/>